<evidence type="ECO:0008006" key="4">
    <source>
        <dbReference type="Google" id="ProtNLM"/>
    </source>
</evidence>
<evidence type="ECO:0000256" key="1">
    <source>
        <dbReference type="SAM" id="Phobius"/>
    </source>
</evidence>
<gene>
    <name evidence="2" type="ORF">PoB_001803800</name>
</gene>
<accession>A0AAV3Z9U3</accession>
<keyword evidence="1" id="KW-0472">Membrane</keyword>
<name>A0AAV3Z9U3_9GAST</name>
<keyword evidence="1" id="KW-1133">Transmembrane helix</keyword>
<organism evidence="2 3">
    <name type="scientific">Plakobranchus ocellatus</name>
    <dbReference type="NCBI Taxonomy" id="259542"/>
    <lineage>
        <taxon>Eukaryota</taxon>
        <taxon>Metazoa</taxon>
        <taxon>Spiralia</taxon>
        <taxon>Lophotrochozoa</taxon>
        <taxon>Mollusca</taxon>
        <taxon>Gastropoda</taxon>
        <taxon>Heterobranchia</taxon>
        <taxon>Euthyneura</taxon>
        <taxon>Panpulmonata</taxon>
        <taxon>Sacoglossa</taxon>
        <taxon>Placobranchoidea</taxon>
        <taxon>Plakobranchidae</taxon>
        <taxon>Plakobranchus</taxon>
    </lineage>
</organism>
<feature type="transmembrane region" description="Helical" evidence="1">
    <location>
        <begin position="12"/>
        <end position="30"/>
    </location>
</feature>
<dbReference type="EMBL" id="BLXT01002152">
    <property type="protein sequence ID" value="GFN91532.1"/>
    <property type="molecule type" value="Genomic_DNA"/>
</dbReference>
<proteinExistence type="predicted"/>
<sequence>MEQLARAKHWAAPLLFGPMWFLLVSSFFSVSLGPRWRQQFTCPSTYIWKHSSFASTRAHQVSCDFHFVEAPGLSFVFYSLVLRQLLCLIRQRGAIS</sequence>
<evidence type="ECO:0000313" key="3">
    <source>
        <dbReference type="Proteomes" id="UP000735302"/>
    </source>
</evidence>
<dbReference type="Proteomes" id="UP000735302">
    <property type="component" value="Unassembled WGS sequence"/>
</dbReference>
<keyword evidence="3" id="KW-1185">Reference proteome</keyword>
<comment type="caution">
    <text evidence="2">The sequence shown here is derived from an EMBL/GenBank/DDBJ whole genome shotgun (WGS) entry which is preliminary data.</text>
</comment>
<evidence type="ECO:0000313" key="2">
    <source>
        <dbReference type="EMBL" id="GFN91532.1"/>
    </source>
</evidence>
<protein>
    <recommendedName>
        <fullName evidence="4">Secreted protein</fullName>
    </recommendedName>
</protein>
<reference evidence="2 3" key="1">
    <citation type="journal article" date="2021" name="Elife">
        <title>Chloroplast acquisition without the gene transfer in kleptoplastic sea slugs, Plakobranchus ocellatus.</title>
        <authorList>
            <person name="Maeda T."/>
            <person name="Takahashi S."/>
            <person name="Yoshida T."/>
            <person name="Shimamura S."/>
            <person name="Takaki Y."/>
            <person name="Nagai Y."/>
            <person name="Toyoda A."/>
            <person name="Suzuki Y."/>
            <person name="Arimoto A."/>
            <person name="Ishii H."/>
            <person name="Satoh N."/>
            <person name="Nishiyama T."/>
            <person name="Hasebe M."/>
            <person name="Maruyama T."/>
            <person name="Minagawa J."/>
            <person name="Obokata J."/>
            <person name="Shigenobu S."/>
        </authorList>
    </citation>
    <scope>NUCLEOTIDE SEQUENCE [LARGE SCALE GENOMIC DNA]</scope>
</reference>
<keyword evidence="1" id="KW-0812">Transmembrane</keyword>
<dbReference type="AlphaFoldDB" id="A0AAV3Z9U3"/>